<protein>
    <submittedName>
        <fullName evidence="1">Uncharacterized protein</fullName>
    </submittedName>
</protein>
<proteinExistence type="predicted"/>
<evidence type="ECO:0000313" key="1">
    <source>
        <dbReference type="EnsemblPlants" id="AVESA.00010b.r2.6AG1038070.1.CDS"/>
    </source>
</evidence>
<evidence type="ECO:0000313" key="2">
    <source>
        <dbReference type="Proteomes" id="UP001732700"/>
    </source>
</evidence>
<keyword evidence="2" id="KW-1185">Reference proteome</keyword>
<organism evidence="1 2">
    <name type="scientific">Avena sativa</name>
    <name type="common">Oat</name>
    <dbReference type="NCBI Taxonomy" id="4498"/>
    <lineage>
        <taxon>Eukaryota</taxon>
        <taxon>Viridiplantae</taxon>
        <taxon>Streptophyta</taxon>
        <taxon>Embryophyta</taxon>
        <taxon>Tracheophyta</taxon>
        <taxon>Spermatophyta</taxon>
        <taxon>Magnoliopsida</taxon>
        <taxon>Liliopsida</taxon>
        <taxon>Poales</taxon>
        <taxon>Poaceae</taxon>
        <taxon>BOP clade</taxon>
        <taxon>Pooideae</taxon>
        <taxon>Poodae</taxon>
        <taxon>Poeae</taxon>
        <taxon>Poeae Chloroplast Group 1 (Aveneae type)</taxon>
        <taxon>Aveninae</taxon>
        <taxon>Avena</taxon>
    </lineage>
</organism>
<dbReference type="EnsemblPlants" id="AVESA.00010b.r2.6AG1038070.1">
    <property type="protein sequence ID" value="AVESA.00010b.r2.6AG1038070.1.CDS"/>
    <property type="gene ID" value="AVESA.00010b.r2.6AG1038070"/>
</dbReference>
<reference evidence="1" key="2">
    <citation type="submission" date="2025-09" db="UniProtKB">
        <authorList>
            <consortium name="EnsemblPlants"/>
        </authorList>
    </citation>
    <scope>IDENTIFICATION</scope>
</reference>
<reference evidence="1" key="1">
    <citation type="submission" date="2021-05" db="EMBL/GenBank/DDBJ databases">
        <authorList>
            <person name="Scholz U."/>
            <person name="Mascher M."/>
            <person name="Fiebig A."/>
        </authorList>
    </citation>
    <scope>NUCLEOTIDE SEQUENCE [LARGE SCALE GENOMIC DNA]</scope>
</reference>
<sequence>MKLVCRTDLLTTKMLKDTNPAQDTVHVLHEDASYDKDVVEIKLPDSVVTSDYGGNFVKDVCIDDGQRPTRKLPEEKVVDGKLSPKFDHQMIHANGAPISGEKDRGMKSVHELKPQIVQPVGFAPDSNNEKRNSSREEQDPEGRSKAINFGEISEKKISLEELLRLESAEESQHKTTASSETSKHHMPSLPGEAVGQVSTVTRPEERDAEAPPECSTSAITDAASTEPTCTLEKTDDDVSAEGFDKVEKAEPGVNAPSSSSSDIGSSEKNTDENESAAGEAVPNKVDETAVASTSSADIAEPSGANGENKQETDGITDVHDSTVIKSPTQAQVMDEEITPDSAKATPRTVNGYPPSEPGLFGPSIMSAPVSHSGHLAYSGSISIRSDSSTTSTRSFAFPVLQRDWISSPVRMAKGERRRARRRHAWRKGLICCKF</sequence>
<accession>A0ACD5YW95</accession>
<name>A0ACD5YW95_AVESA</name>
<dbReference type="Proteomes" id="UP001732700">
    <property type="component" value="Chromosome 6A"/>
</dbReference>